<protein>
    <recommendedName>
        <fullName evidence="4">DUF1579 domain-containing protein</fullName>
    </recommendedName>
</protein>
<dbReference type="Proteomes" id="UP000184212">
    <property type="component" value="Unassembled WGS sequence"/>
</dbReference>
<dbReference type="AlphaFoldDB" id="A0A1M5M081"/>
<dbReference type="OrthoDB" id="791303at2"/>
<evidence type="ECO:0000256" key="1">
    <source>
        <dbReference type="SAM" id="SignalP"/>
    </source>
</evidence>
<organism evidence="2 3">
    <name type="scientific">Chryseolinea serpens</name>
    <dbReference type="NCBI Taxonomy" id="947013"/>
    <lineage>
        <taxon>Bacteria</taxon>
        <taxon>Pseudomonadati</taxon>
        <taxon>Bacteroidota</taxon>
        <taxon>Cytophagia</taxon>
        <taxon>Cytophagales</taxon>
        <taxon>Fulvivirgaceae</taxon>
        <taxon>Chryseolinea</taxon>
    </lineage>
</organism>
<dbReference type="STRING" id="947013.SAMN04488109_1490"/>
<dbReference type="RefSeq" id="WP_073132390.1">
    <property type="nucleotide sequence ID" value="NZ_FQWQ01000001.1"/>
</dbReference>
<keyword evidence="3" id="KW-1185">Reference proteome</keyword>
<reference evidence="2 3" key="1">
    <citation type="submission" date="2016-11" db="EMBL/GenBank/DDBJ databases">
        <authorList>
            <person name="Jaros S."/>
            <person name="Januszkiewicz K."/>
            <person name="Wedrychowicz H."/>
        </authorList>
    </citation>
    <scope>NUCLEOTIDE SEQUENCE [LARGE SCALE GENOMIC DNA]</scope>
    <source>
        <strain evidence="2 3">DSM 24574</strain>
    </source>
</reference>
<proteinExistence type="predicted"/>
<evidence type="ECO:0008006" key="4">
    <source>
        <dbReference type="Google" id="ProtNLM"/>
    </source>
</evidence>
<dbReference type="EMBL" id="FQWQ01000001">
    <property type="protein sequence ID" value="SHG70636.1"/>
    <property type="molecule type" value="Genomic_DNA"/>
</dbReference>
<evidence type="ECO:0000313" key="3">
    <source>
        <dbReference type="Proteomes" id="UP000184212"/>
    </source>
</evidence>
<feature type="chain" id="PRO_5012951561" description="DUF1579 domain-containing protein" evidence="1">
    <location>
        <begin position="30"/>
        <end position="208"/>
    </location>
</feature>
<name>A0A1M5M081_9BACT</name>
<sequence length="208" mass="23555">MIILSAKMARVKNITLLFVCSLIASVSLAQNDKDPADGLFHDDLLDHFVGQWTVSGTAHGKFFDHMKLDAEWIVNHQYFRIHMQGTEIVPWLGIPMEVWTYTGYNHKAKHYVVHEISVFGADDPNEGFCHAYRTGNELKVIHKFVTTADTVIVQRLIWEPAPGSWHMESRMEISGKEGEPFLDLRAVPMVTTSPTAKKKQPIKSGKQP</sequence>
<evidence type="ECO:0000313" key="2">
    <source>
        <dbReference type="EMBL" id="SHG70636.1"/>
    </source>
</evidence>
<keyword evidence="1" id="KW-0732">Signal</keyword>
<gene>
    <name evidence="2" type="ORF">SAMN04488109_1490</name>
</gene>
<accession>A0A1M5M081</accession>
<feature type="signal peptide" evidence="1">
    <location>
        <begin position="1"/>
        <end position="29"/>
    </location>
</feature>